<sequence>MKVFGKFLGRVLLSVLGIGCAMAFLGPYEKISVQPDFDASAVGDDVDVYFATQEARFNDLIAGVEKRVIWALGKDVKTDLAIVYVHGFSATSEEIRPVPDRVAKELGANLVFTRLNGHGRDGAALANARVQDWVNDVSEVIEIARITAEEVVLIATSTGGTVVAAMLDQEDAMRDVKGAILISPNFGINDPLAPLLTLPAARQWVPILGGKERSWTPQNEDHGQYWTTSYPSTAIFQMAALVKHAAEKDYSSVDIPTLFWFSDADKVVSAKVTRDVLEGWGGTVTISQRDAEAEGMDPNAHVIAGDILSPGQNGEAVRSFVKFISGLEK</sequence>
<protein>
    <submittedName>
        <fullName evidence="2">Alpha-beta hydrolase superfamily lysophospholipase</fullName>
    </submittedName>
</protein>
<dbReference type="Gene3D" id="3.40.50.1820">
    <property type="entry name" value="alpha/beta hydrolase"/>
    <property type="match status" value="1"/>
</dbReference>
<evidence type="ECO:0000313" key="3">
    <source>
        <dbReference type="Proteomes" id="UP000240418"/>
    </source>
</evidence>
<name>A0A2P8FJ93_9RHOB</name>
<dbReference type="Proteomes" id="UP000240418">
    <property type="component" value="Unassembled WGS sequence"/>
</dbReference>
<dbReference type="EMBL" id="PYGJ01000001">
    <property type="protein sequence ID" value="PSL21785.1"/>
    <property type="molecule type" value="Genomic_DNA"/>
</dbReference>
<dbReference type="SUPFAM" id="SSF53474">
    <property type="entry name" value="alpha/beta-Hydrolases"/>
    <property type="match status" value="1"/>
</dbReference>
<keyword evidence="2" id="KW-0378">Hydrolase</keyword>
<dbReference type="InterPro" id="IPR022742">
    <property type="entry name" value="Hydrolase_4"/>
</dbReference>
<proteinExistence type="predicted"/>
<dbReference type="OrthoDB" id="5416147at2"/>
<accession>A0A2P8FJ93</accession>
<feature type="domain" description="Serine aminopeptidase S33" evidence="1">
    <location>
        <begin position="79"/>
        <end position="280"/>
    </location>
</feature>
<gene>
    <name evidence="2" type="ORF">CLV88_101209</name>
</gene>
<reference evidence="2 3" key="1">
    <citation type="submission" date="2018-03" db="EMBL/GenBank/DDBJ databases">
        <title>Genomic Encyclopedia of Archaeal and Bacterial Type Strains, Phase II (KMG-II): from individual species to whole genera.</title>
        <authorList>
            <person name="Goeker M."/>
        </authorList>
    </citation>
    <scope>NUCLEOTIDE SEQUENCE [LARGE SCALE GENOMIC DNA]</scope>
    <source>
        <strain evidence="2 3">DSM 100673</strain>
    </source>
</reference>
<organism evidence="2 3">
    <name type="scientific">Shimia abyssi</name>
    <dbReference type="NCBI Taxonomy" id="1662395"/>
    <lineage>
        <taxon>Bacteria</taxon>
        <taxon>Pseudomonadati</taxon>
        <taxon>Pseudomonadota</taxon>
        <taxon>Alphaproteobacteria</taxon>
        <taxon>Rhodobacterales</taxon>
        <taxon>Roseobacteraceae</taxon>
    </lineage>
</organism>
<dbReference type="AlphaFoldDB" id="A0A2P8FJ93"/>
<keyword evidence="3" id="KW-1185">Reference proteome</keyword>
<evidence type="ECO:0000259" key="1">
    <source>
        <dbReference type="Pfam" id="PF12146"/>
    </source>
</evidence>
<dbReference type="RefSeq" id="WP_106606508.1">
    <property type="nucleotide sequence ID" value="NZ_PYGJ01000001.1"/>
</dbReference>
<dbReference type="GO" id="GO:0016787">
    <property type="term" value="F:hydrolase activity"/>
    <property type="evidence" value="ECO:0007669"/>
    <property type="project" value="UniProtKB-KW"/>
</dbReference>
<comment type="caution">
    <text evidence="2">The sequence shown here is derived from an EMBL/GenBank/DDBJ whole genome shotgun (WGS) entry which is preliminary data.</text>
</comment>
<dbReference type="Pfam" id="PF12146">
    <property type="entry name" value="Hydrolase_4"/>
    <property type="match status" value="1"/>
</dbReference>
<evidence type="ECO:0000313" key="2">
    <source>
        <dbReference type="EMBL" id="PSL21785.1"/>
    </source>
</evidence>
<dbReference type="InterPro" id="IPR029058">
    <property type="entry name" value="AB_hydrolase_fold"/>
</dbReference>